<dbReference type="InterPro" id="IPR045109">
    <property type="entry name" value="LSDs-like"/>
</dbReference>
<dbReference type="Proteomes" id="UP000265520">
    <property type="component" value="Unassembled WGS sequence"/>
</dbReference>
<evidence type="ECO:0000256" key="2">
    <source>
        <dbReference type="ARBA" id="ARBA00006801"/>
    </source>
</evidence>
<keyword evidence="7" id="KW-1185">Reference proteome</keyword>
<comment type="subcellular location">
    <subcellularLocation>
        <location evidence="1">Nucleus</location>
    </subcellularLocation>
</comment>
<comment type="caution">
    <text evidence="6">The sequence shown here is derived from an EMBL/GenBank/DDBJ whole genome shotgun (WGS) entry which is preliminary data.</text>
</comment>
<keyword evidence="6" id="KW-0808">Transferase</keyword>
<evidence type="ECO:0000313" key="6">
    <source>
        <dbReference type="EMBL" id="MCH79449.1"/>
    </source>
</evidence>
<accession>A0A392LWX0</accession>
<dbReference type="PANTHER" id="PTHR12549">
    <property type="entry name" value="JMJC DOMAIN-CONTAINING HISTONE DEMETHYLATION PROTEIN"/>
    <property type="match status" value="1"/>
</dbReference>
<dbReference type="Gene3D" id="2.60.120.650">
    <property type="entry name" value="Cupin"/>
    <property type="match status" value="1"/>
</dbReference>
<dbReference type="GO" id="GO:0003712">
    <property type="term" value="F:transcription coregulator activity"/>
    <property type="evidence" value="ECO:0007669"/>
    <property type="project" value="TreeGrafter"/>
</dbReference>
<evidence type="ECO:0000313" key="7">
    <source>
        <dbReference type="Proteomes" id="UP000265520"/>
    </source>
</evidence>
<protein>
    <submittedName>
        <fullName evidence="6">Lysine-specific demethylase 3B</fullName>
    </submittedName>
</protein>
<dbReference type="GO" id="GO:0000785">
    <property type="term" value="C:chromatin"/>
    <property type="evidence" value="ECO:0007669"/>
    <property type="project" value="TreeGrafter"/>
</dbReference>
<keyword evidence="3" id="KW-0479">Metal-binding</keyword>
<dbReference type="SMART" id="SM00558">
    <property type="entry name" value="JmjC"/>
    <property type="match status" value="1"/>
</dbReference>
<dbReference type="GO" id="GO:0008168">
    <property type="term" value="F:methyltransferase activity"/>
    <property type="evidence" value="ECO:0007669"/>
    <property type="project" value="UniProtKB-KW"/>
</dbReference>
<reference evidence="6 7" key="1">
    <citation type="journal article" date="2018" name="Front. Plant Sci.">
        <title>Red Clover (Trifolium pratense) and Zigzag Clover (T. medium) - A Picture of Genomic Similarities and Differences.</title>
        <authorList>
            <person name="Dluhosova J."/>
            <person name="Istvanek J."/>
            <person name="Nedelnik J."/>
            <person name="Repkova J."/>
        </authorList>
    </citation>
    <scope>NUCLEOTIDE SEQUENCE [LARGE SCALE GENOMIC DNA]</scope>
    <source>
        <strain evidence="7">cv. 10/8</strain>
        <tissue evidence="6">Leaf</tissue>
    </source>
</reference>
<proteinExistence type="inferred from homology"/>
<dbReference type="GO" id="GO:0032454">
    <property type="term" value="F:histone H3K9 demethylase activity"/>
    <property type="evidence" value="ECO:0007669"/>
    <property type="project" value="InterPro"/>
</dbReference>
<dbReference type="InterPro" id="IPR003347">
    <property type="entry name" value="JmjC_dom"/>
</dbReference>
<dbReference type="Pfam" id="PF02373">
    <property type="entry name" value="JmjC"/>
    <property type="match status" value="1"/>
</dbReference>
<dbReference type="GO" id="GO:0046872">
    <property type="term" value="F:metal ion binding"/>
    <property type="evidence" value="ECO:0007669"/>
    <property type="project" value="UniProtKB-KW"/>
</dbReference>
<dbReference type="SUPFAM" id="SSF51197">
    <property type="entry name" value="Clavaminate synthase-like"/>
    <property type="match status" value="1"/>
</dbReference>
<dbReference type="GO" id="GO:0006357">
    <property type="term" value="P:regulation of transcription by RNA polymerase II"/>
    <property type="evidence" value="ECO:0007669"/>
    <property type="project" value="TreeGrafter"/>
</dbReference>
<dbReference type="PROSITE" id="PS51184">
    <property type="entry name" value="JMJC"/>
    <property type="match status" value="1"/>
</dbReference>
<dbReference type="GO" id="GO:0031490">
    <property type="term" value="F:chromatin DNA binding"/>
    <property type="evidence" value="ECO:0007669"/>
    <property type="project" value="TreeGrafter"/>
</dbReference>
<dbReference type="GO" id="GO:0000118">
    <property type="term" value="C:histone deacetylase complex"/>
    <property type="evidence" value="ECO:0007669"/>
    <property type="project" value="TreeGrafter"/>
</dbReference>
<gene>
    <name evidence="6" type="ORF">A2U01_0000198</name>
</gene>
<feature type="non-terminal residue" evidence="6">
    <location>
        <position position="488"/>
    </location>
</feature>
<dbReference type="AlphaFoldDB" id="A0A392LWX0"/>
<dbReference type="GO" id="GO:0032259">
    <property type="term" value="P:methylation"/>
    <property type="evidence" value="ECO:0007669"/>
    <property type="project" value="UniProtKB-KW"/>
</dbReference>
<comment type="similarity">
    <text evidence="2">Belongs to the JARID1 histone demethylase family.</text>
</comment>
<feature type="non-terminal residue" evidence="6">
    <location>
        <position position="1"/>
    </location>
</feature>
<evidence type="ECO:0000256" key="4">
    <source>
        <dbReference type="ARBA" id="ARBA00023242"/>
    </source>
</evidence>
<keyword evidence="4" id="KW-0539">Nucleus</keyword>
<evidence type="ECO:0000259" key="5">
    <source>
        <dbReference type="PROSITE" id="PS51184"/>
    </source>
</evidence>
<name>A0A392LWX0_9FABA</name>
<dbReference type="CDD" id="cd02208">
    <property type="entry name" value="cupin_RmlC-like"/>
    <property type="match status" value="1"/>
</dbReference>
<feature type="domain" description="JmjC" evidence="5">
    <location>
        <begin position="191"/>
        <end position="455"/>
    </location>
</feature>
<dbReference type="PANTHER" id="PTHR12549:SF11">
    <property type="entry name" value="LYSINE-SPECIFIC DEMETHYLASE JMJ25"/>
    <property type="match status" value="1"/>
</dbReference>
<dbReference type="EMBL" id="LXQA010000116">
    <property type="protein sequence ID" value="MCH79449.1"/>
    <property type="molecule type" value="Genomic_DNA"/>
</dbReference>
<keyword evidence="6" id="KW-0489">Methyltransferase</keyword>
<sequence>ISELVCKAKELEETLNLQDAEQTLDSRCSCLKPVRNADDIHNNTRKAASREDSSDNFLYCPRAVDLHKEDFKHFQWHWSKAEPVIVSNVLESTSGLSWEPLVMWRAFRQIRNTKHKTLLDVKAIDCLDWCEGDINVNQFFTGYTKGRSDWLKWPQVLKLKDWPPSNLFEESLPRHCAEFISSLPYKEYTDPFKGVLNLAVKLPDGVLKPDMGPKTYIAYGFDQELGRGDSVTKLHCDMSDAVNVLTHIAQVELKPDSIYAIKKLTQKHLKQDKRELCLHGDDQDVETNVGVLDNSPSSINASDKQNSVRVMENEKGLCNGKANDDGLSSGSELKEGDSLDGALWDIFRREDVSKLEEYLKKHFREFRHVHCSPLKQVIHPIHDQTFYLTLEHKRKLKEECGIEPWTFIQKLGDAVFIPAGCPHQVRNLKSCIKVGLDFVSPENVGECFRLTEEFRKLPINHISAKDKLEVKKMTIYAMFDVITKLEKA</sequence>
<evidence type="ECO:0000256" key="3">
    <source>
        <dbReference type="ARBA" id="ARBA00022723"/>
    </source>
</evidence>
<evidence type="ECO:0000256" key="1">
    <source>
        <dbReference type="ARBA" id="ARBA00004123"/>
    </source>
</evidence>
<organism evidence="6 7">
    <name type="scientific">Trifolium medium</name>
    <dbReference type="NCBI Taxonomy" id="97028"/>
    <lineage>
        <taxon>Eukaryota</taxon>
        <taxon>Viridiplantae</taxon>
        <taxon>Streptophyta</taxon>
        <taxon>Embryophyta</taxon>
        <taxon>Tracheophyta</taxon>
        <taxon>Spermatophyta</taxon>
        <taxon>Magnoliopsida</taxon>
        <taxon>eudicotyledons</taxon>
        <taxon>Gunneridae</taxon>
        <taxon>Pentapetalae</taxon>
        <taxon>rosids</taxon>
        <taxon>fabids</taxon>
        <taxon>Fabales</taxon>
        <taxon>Fabaceae</taxon>
        <taxon>Papilionoideae</taxon>
        <taxon>50 kb inversion clade</taxon>
        <taxon>NPAAA clade</taxon>
        <taxon>Hologalegina</taxon>
        <taxon>IRL clade</taxon>
        <taxon>Trifolieae</taxon>
        <taxon>Trifolium</taxon>
    </lineage>
</organism>